<accession>A6I4Z2</accession>
<reference evidence="3" key="1">
    <citation type="submission" date="2005-09" db="EMBL/GenBank/DDBJ databases">
        <authorList>
            <person name="Mural R.J."/>
            <person name="Li P.W."/>
            <person name="Adams M.D."/>
            <person name="Amanatides P.G."/>
            <person name="Baden-Tillson H."/>
            <person name="Barnstead M."/>
            <person name="Chin S.H."/>
            <person name="Dew I."/>
            <person name="Evans C.A."/>
            <person name="Ferriera S."/>
            <person name="Flanigan M."/>
            <person name="Fosler C."/>
            <person name="Glodek A."/>
            <person name="Gu Z."/>
            <person name="Holt R.A."/>
            <person name="Jennings D."/>
            <person name="Kraft C.L."/>
            <person name="Lu F."/>
            <person name="Nguyen T."/>
            <person name="Nusskern D.R."/>
            <person name="Pfannkoch C.M."/>
            <person name="Sitter C."/>
            <person name="Sutton G.G."/>
            <person name="Venter J.C."/>
            <person name="Wang Z."/>
            <person name="Woodage T."/>
            <person name="Zheng X.H."/>
            <person name="Zhong F."/>
        </authorList>
    </citation>
    <scope>NUCLEOTIDE SEQUENCE [LARGE SCALE GENOMIC DNA]</scope>
    <source>
        <strain>BN</strain>
        <strain evidence="3">Sprague-Dawley</strain>
    </source>
</reference>
<feature type="region of interest" description="Disordered" evidence="1">
    <location>
        <begin position="1"/>
        <end position="25"/>
    </location>
</feature>
<evidence type="ECO:0000313" key="2">
    <source>
        <dbReference type="EMBL" id="EDM10100.1"/>
    </source>
</evidence>
<dbReference type="EMBL" id="CH473955">
    <property type="protein sequence ID" value="EDM10100.1"/>
    <property type="molecule type" value="Genomic_DNA"/>
</dbReference>
<proteinExistence type="predicted"/>
<name>A6I4Z2_RAT</name>
<sequence>MNCWRYTGQRSGSREEKNTPPCSRMGGTPPLADHYDCLRTVTGVFCFHKRVDVSPSAFFGRVPSPWLGILLQESPTPLPACPPSWRWLWRR</sequence>
<dbReference type="AlphaFoldDB" id="A6I4Z2"/>
<protein>
    <submittedName>
        <fullName evidence="2">RCG44749</fullName>
    </submittedName>
</protein>
<evidence type="ECO:0000313" key="3">
    <source>
        <dbReference type="Proteomes" id="UP000234681"/>
    </source>
</evidence>
<dbReference type="Proteomes" id="UP000234681">
    <property type="component" value="Chromosome 2"/>
</dbReference>
<organism evidence="2 3">
    <name type="scientific">Rattus norvegicus</name>
    <name type="common">Rat</name>
    <dbReference type="NCBI Taxonomy" id="10116"/>
    <lineage>
        <taxon>Eukaryota</taxon>
        <taxon>Metazoa</taxon>
        <taxon>Chordata</taxon>
        <taxon>Craniata</taxon>
        <taxon>Vertebrata</taxon>
        <taxon>Euteleostomi</taxon>
        <taxon>Mammalia</taxon>
        <taxon>Eutheria</taxon>
        <taxon>Euarchontoglires</taxon>
        <taxon>Glires</taxon>
        <taxon>Rodentia</taxon>
        <taxon>Myomorpha</taxon>
        <taxon>Muroidea</taxon>
        <taxon>Muridae</taxon>
        <taxon>Murinae</taxon>
        <taxon>Rattus</taxon>
    </lineage>
</organism>
<gene>
    <name evidence="2" type="ORF">rCG_44749</name>
</gene>
<evidence type="ECO:0000256" key="1">
    <source>
        <dbReference type="SAM" id="MobiDB-lite"/>
    </source>
</evidence>